<organism evidence="11 12">
    <name type="scientific">Candidatus Chromulinivorax destructor</name>
    <dbReference type="NCBI Taxonomy" id="2066483"/>
    <lineage>
        <taxon>Bacteria</taxon>
        <taxon>Candidatus Babelota</taxon>
        <taxon>Candidatus Babeliae</taxon>
        <taxon>Candidatus Babeliales</taxon>
        <taxon>Candidatus Chromulinivoraceae</taxon>
        <taxon>Candidatus Chromulinivorax</taxon>
    </lineage>
</organism>
<keyword evidence="5 9" id="KW-0067">ATP-binding</keyword>
<evidence type="ECO:0000256" key="3">
    <source>
        <dbReference type="ARBA" id="ARBA00022763"/>
    </source>
</evidence>
<dbReference type="InterPro" id="IPR008823">
    <property type="entry name" value="RuvB_wg_C"/>
</dbReference>
<comment type="caution">
    <text evidence="9">Lacks conserved residue(s) required for the propagation of feature annotation.</text>
</comment>
<evidence type="ECO:0000256" key="8">
    <source>
        <dbReference type="ARBA" id="ARBA00023204"/>
    </source>
</evidence>
<dbReference type="Pfam" id="PF17864">
    <property type="entry name" value="AAA_lid_4"/>
    <property type="match status" value="1"/>
</dbReference>
<comment type="domain">
    <text evidence="9">Has 3 domains, the large (RuvB-L) and small ATPase (RuvB-S) domains and the C-terminal head (RuvB-H) domain. The head domain binds DNA, while the ATPase domains jointly bind ATP, ADP or are empty depending on the state of the subunit in the translocation cycle. During a single DNA translocation step the structure of each domain remains the same, but their relative positions change.</text>
</comment>
<dbReference type="NCBIfam" id="TIGR00635">
    <property type="entry name" value="ruvB"/>
    <property type="match status" value="1"/>
</dbReference>
<dbReference type="InterPro" id="IPR004605">
    <property type="entry name" value="DNA_helicase_Holl-junc_RuvB"/>
</dbReference>
<evidence type="ECO:0000256" key="5">
    <source>
        <dbReference type="ARBA" id="ARBA00022840"/>
    </source>
</evidence>
<evidence type="ECO:0000256" key="1">
    <source>
        <dbReference type="ARBA" id="ARBA00022490"/>
    </source>
</evidence>
<dbReference type="InterPro" id="IPR003593">
    <property type="entry name" value="AAA+_ATPase"/>
</dbReference>
<feature type="region of interest" description="Small ATPAse domain (RuvB-S)" evidence="9">
    <location>
        <begin position="174"/>
        <end position="244"/>
    </location>
</feature>
<feature type="domain" description="AAA+ ATPase" evidence="10">
    <location>
        <begin position="43"/>
        <end position="174"/>
    </location>
</feature>
<dbReference type="InterPro" id="IPR027417">
    <property type="entry name" value="P-loop_NTPase"/>
</dbReference>
<reference evidence="11 12" key="1">
    <citation type="submission" date="2017-12" db="EMBL/GenBank/DDBJ databases">
        <title>Chromulinavorax destructans is a abundant pathogen of dominant heterotrophic picoflagllates.</title>
        <authorList>
            <person name="Deeg C.M."/>
            <person name="Zimmer M."/>
            <person name="Suttle C.A."/>
        </authorList>
    </citation>
    <scope>NUCLEOTIDE SEQUENCE [LARGE SCALE GENOMIC DNA]</scope>
    <source>
        <strain evidence="11 12">SeV1</strain>
    </source>
</reference>
<evidence type="ECO:0000256" key="4">
    <source>
        <dbReference type="ARBA" id="ARBA00022801"/>
    </source>
</evidence>
<dbReference type="InterPro" id="IPR041445">
    <property type="entry name" value="AAA_lid_4"/>
</dbReference>
<dbReference type="SMART" id="SM00382">
    <property type="entry name" value="AAA"/>
    <property type="match status" value="1"/>
</dbReference>
<evidence type="ECO:0000313" key="11">
    <source>
        <dbReference type="EMBL" id="AXK61186.1"/>
    </source>
</evidence>
<keyword evidence="4 9" id="KW-0378">Hydrolase</keyword>
<evidence type="ECO:0000256" key="6">
    <source>
        <dbReference type="ARBA" id="ARBA00023125"/>
    </source>
</evidence>
<keyword evidence="8 9" id="KW-0234">DNA repair</keyword>
<feature type="binding site" evidence="9">
    <location>
        <position position="59"/>
    </location>
    <ligand>
        <name>ATP</name>
        <dbReference type="ChEBI" id="CHEBI:30616"/>
    </ligand>
</feature>
<dbReference type="InterPro" id="IPR036390">
    <property type="entry name" value="WH_DNA-bd_sf"/>
</dbReference>
<feature type="binding site" evidence="9">
    <location>
        <position position="173"/>
    </location>
    <ligand>
        <name>ATP</name>
        <dbReference type="ChEBI" id="CHEBI:30616"/>
    </ligand>
</feature>
<accession>A0A345ZD19</accession>
<feature type="binding site" evidence="9">
    <location>
        <position position="163"/>
    </location>
    <ligand>
        <name>ATP</name>
        <dbReference type="ChEBI" id="CHEBI:30616"/>
    </ligand>
</feature>
<dbReference type="Pfam" id="PF05491">
    <property type="entry name" value="WHD_RuvB"/>
    <property type="match status" value="1"/>
</dbReference>
<dbReference type="GO" id="GO:0005524">
    <property type="term" value="F:ATP binding"/>
    <property type="evidence" value="ECO:0007669"/>
    <property type="project" value="UniProtKB-UniRule"/>
</dbReference>
<dbReference type="Gene3D" id="3.40.50.300">
    <property type="entry name" value="P-loop containing nucleotide triphosphate hydrolases"/>
    <property type="match status" value="1"/>
</dbReference>
<feature type="binding site" evidence="9">
    <location>
        <position position="57"/>
    </location>
    <ligand>
        <name>ATP</name>
        <dbReference type="ChEBI" id="CHEBI:30616"/>
    </ligand>
</feature>
<keyword evidence="7 9" id="KW-0233">DNA recombination</keyword>
<comment type="similarity">
    <text evidence="9">Belongs to the RuvB family.</text>
</comment>
<dbReference type="Gene3D" id="1.10.10.10">
    <property type="entry name" value="Winged helix-like DNA-binding domain superfamily/Winged helix DNA-binding domain"/>
    <property type="match status" value="1"/>
</dbReference>
<comment type="function">
    <text evidence="9">The RuvA-RuvB-RuvC complex processes Holliday junction (HJ) DNA during genetic recombination and DNA repair, while the RuvA-RuvB complex plays an important role in the rescue of blocked DNA replication forks via replication fork reversal (RFR). RuvA specifically binds to HJ cruciform DNA, conferring on it an open structure. The RuvB hexamer acts as an ATP-dependent pump, pulling dsDNA into and through the RuvAB complex. RuvB forms 2 homohexamers on either side of HJ DNA bound by 1 or 2 RuvA tetramers; 4 subunits per hexamer contact DNA at a time. Coordinated motions by a converter formed by DNA-disengaged RuvB subunits stimulates ATP hydrolysis and nucleotide exchange. Immobilization of the converter enables RuvB to convert the ATP-contained energy into a lever motion, pulling 2 nucleotides of DNA out of the RuvA tetramer per ATP hydrolyzed, thus driving DNA branch migration. The RuvB motors rotate together with the DNA substrate, which together with the progressing nucleotide cycle form the mechanistic basis for DNA recombination by continuous HJ branch migration. Branch migration allows RuvC to scan DNA until it finds its consensus sequence, where it cleaves and resolves cruciform DNA.</text>
</comment>
<keyword evidence="12" id="KW-1185">Reference proteome</keyword>
<dbReference type="GO" id="GO:0016887">
    <property type="term" value="F:ATP hydrolysis activity"/>
    <property type="evidence" value="ECO:0007669"/>
    <property type="project" value="RHEA"/>
</dbReference>
<dbReference type="Pfam" id="PF05496">
    <property type="entry name" value="RuvB_N"/>
    <property type="match status" value="1"/>
</dbReference>
<feature type="binding site" evidence="9">
    <location>
        <position position="301"/>
    </location>
    <ligand>
        <name>DNA</name>
        <dbReference type="ChEBI" id="CHEBI:16991"/>
    </ligand>
</feature>
<dbReference type="GO" id="GO:0005737">
    <property type="term" value="C:cytoplasm"/>
    <property type="evidence" value="ECO:0007669"/>
    <property type="project" value="UniProtKB-SubCell"/>
</dbReference>
<dbReference type="AlphaFoldDB" id="A0A345ZD19"/>
<sequence length="332" mass="37199">MQDSSDEKQYEFIPSSFDDYIGQDKLKEKLKVYTTACKMRNDPLDHMLLFGPPGLGKTTLCQIMAQVMQVDIKICSGPMLERTGDLVAILSNLDPHDILFIDEIHRTPSNIEEVLYSAMEQFKIDVIIGQGAGAKTVTLPLQPFTLIGATTKVGSISAPLRSRFGIIEHIDFYSMEELTQLILQNAQFLQVTIDLAAAQLIAKCSRGTPRVAKKLLRRIRDFAQVTNDNKASIDLVEKAMQALGIDSDGLTAMDNLLLSKIIMHHNGTVGLDTLASLLGEDKETIETVYEPYLIRQGFLEKTPKGRQIPYKKIPYLKKKYIGQEDLFSMQEQ</sequence>
<evidence type="ECO:0000313" key="12">
    <source>
        <dbReference type="Proteomes" id="UP000254834"/>
    </source>
</evidence>
<dbReference type="Proteomes" id="UP000254834">
    <property type="component" value="Chromosome"/>
</dbReference>
<dbReference type="InterPro" id="IPR008824">
    <property type="entry name" value="RuvB-like_N"/>
</dbReference>
<feature type="binding site" evidence="9">
    <location>
        <position position="210"/>
    </location>
    <ligand>
        <name>ATP</name>
        <dbReference type="ChEBI" id="CHEBI:30616"/>
    </ligand>
</feature>
<comment type="catalytic activity">
    <reaction evidence="9">
        <text>ATP + H2O = ADP + phosphate + H(+)</text>
        <dbReference type="Rhea" id="RHEA:13065"/>
        <dbReference type="ChEBI" id="CHEBI:15377"/>
        <dbReference type="ChEBI" id="CHEBI:15378"/>
        <dbReference type="ChEBI" id="CHEBI:30616"/>
        <dbReference type="ChEBI" id="CHEBI:43474"/>
        <dbReference type="ChEBI" id="CHEBI:456216"/>
    </reaction>
</comment>
<dbReference type="PANTHER" id="PTHR42848:SF1">
    <property type="entry name" value="HOLLIDAY JUNCTION BRANCH MIGRATION COMPLEX SUBUNIT RUVB"/>
    <property type="match status" value="1"/>
</dbReference>
<gene>
    <name evidence="9" type="primary">ruvB</name>
    <name evidence="11" type="ORF">C0J27_00960</name>
</gene>
<dbReference type="GO" id="GO:0000400">
    <property type="term" value="F:four-way junction DNA binding"/>
    <property type="evidence" value="ECO:0007669"/>
    <property type="project" value="UniProtKB-UniRule"/>
</dbReference>
<evidence type="ECO:0000256" key="7">
    <source>
        <dbReference type="ARBA" id="ARBA00023172"/>
    </source>
</evidence>
<evidence type="ECO:0000256" key="9">
    <source>
        <dbReference type="HAMAP-Rule" id="MF_00016"/>
    </source>
</evidence>
<keyword evidence="1 9" id="KW-0963">Cytoplasm</keyword>
<keyword evidence="2 9" id="KW-0547">Nucleotide-binding</keyword>
<dbReference type="PANTHER" id="PTHR42848">
    <property type="match status" value="1"/>
</dbReference>
<dbReference type="HAMAP" id="MF_00016">
    <property type="entry name" value="DNA_HJ_migration_RuvB"/>
    <property type="match status" value="1"/>
</dbReference>
<dbReference type="GO" id="GO:0006281">
    <property type="term" value="P:DNA repair"/>
    <property type="evidence" value="ECO:0007669"/>
    <property type="project" value="UniProtKB-UniRule"/>
</dbReference>
<keyword evidence="3 9" id="KW-0227">DNA damage</keyword>
<dbReference type="Gene3D" id="1.10.8.60">
    <property type="match status" value="1"/>
</dbReference>
<dbReference type="CDD" id="cd00009">
    <property type="entry name" value="AAA"/>
    <property type="match status" value="1"/>
</dbReference>
<protein>
    <recommendedName>
        <fullName evidence="9">Holliday junction branch migration complex subunit RuvB</fullName>
        <ecNumber evidence="9">3.6.4.-</ecNumber>
    </recommendedName>
</protein>
<dbReference type="SUPFAM" id="SSF46785">
    <property type="entry name" value="Winged helix' DNA-binding domain"/>
    <property type="match status" value="1"/>
</dbReference>
<dbReference type="SUPFAM" id="SSF52540">
    <property type="entry name" value="P-loop containing nucleoside triphosphate hydrolases"/>
    <property type="match status" value="1"/>
</dbReference>
<dbReference type="OrthoDB" id="9804478at2"/>
<feature type="binding site" evidence="9">
    <location>
        <position position="58"/>
    </location>
    <ligand>
        <name>ATP</name>
        <dbReference type="ChEBI" id="CHEBI:30616"/>
    </ligand>
</feature>
<comment type="subcellular location">
    <subcellularLocation>
        <location evidence="9">Cytoplasm</location>
    </subcellularLocation>
</comment>
<name>A0A345ZD19_9BACT</name>
<dbReference type="InterPro" id="IPR036388">
    <property type="entry name" value="WH-like_DNA-bd_sf"/>
</dbReference>
<feature type="region of interest" description="Head domain (RuvB-H)" evidence="9">
    <location>
        <begin position="247"/>
        <end position="332"/>
    </location>
</feature>
<comment type="subunit">
    <text evidence="9">Homohexamer. Forms an RuvA(8)-RuvB(12)-Holliday junction (HJ) complex. HJ DNA is sandwiched between 2 RuvA tetramers; dsDNA enters through RuvA and exits via RuvB. An RuvB hexamer assembles on each DNA strand where it exits the tetramer. Each RuvB hexamer is contacted by two RuvA subunits (via domain III) on 2 adjacent RuvB subunits; this complex drives branch migration. In the full resolvosome a probable DNA-RuvA(4)-RuvB(12)-RuvC(2) complex forms which resolves the HJ.</text>
</comment>
<keyword evidence="11" id="KW-0347">Helicase</keyword>
<feature type="binding site" evidence="9">
    <location>
        <position position="58"/>
    </location>
    <ligand>
        <name>Mg(2+)</name>
        <dbReference type="ChEBI" id="CHEBI:18420"/>
    </ligand>
</feature>
<evidence type="ECO:0000256" key="2">
    <source>
        <dbReference type="ARBA" id="ARBA00022741"/>
    </source>
</evidence>
<feature type="binding site" evidence="9">
    <location>
        <position position="306"/>
    </location>
    <ligand>
        <name>DNA</name>
        <dbReference type="ChEBI" id="CHEBI:16991"/>
    </ligand>
</feature>
<dbReference type="GO" id="GO:0048476">
    <property type="term" value="C:Holliday junction resolvase complex"/>
    <property type="evidence" value="ECO:0007669"/>
    <property type="project" value="UniProtKB-UniRule"/>
</dbReference>
<dbReference type="GO" id="GO:0006310">
    <property type="term" value="P:DNA recombination"/>
    <property type="evidence" value="ECO:0007669"/>
    <property type="project" value="UniProtKB-UniRule"/>
</dbReference>
<dbReference type="EMBL" id="CP025544">
    <property type="protein sequence ID" value="AXK61186.1"/>
    <property type="molecule type" value="Genomic_DNA"/>
</dbReference>
<feature type="binding site" evidence="9">
    <location>
        <position position="54"/>
    </location>
    <ligand>
        <name>ATP</name>
        <dbReference type="ChEBI" id="CHEBI:30616"/>
    </ligand>
</feature>
<dbReference type="GO" id="GO:0009378">
    <property type="term" value="F:four-way junction helicase activity"/>
    <property type="evidence" value="ECO:0007669"/>
    <property type="project" value="InterPro"/>
</dbReference>
<dbReference type="EC" id="3.6.4.-" evidence="9"/>
<keyword evidence="6 9" id="KW-0238">DNA-binding</keyword>
<dbReference type="KEGG" id="cdes:C0J27_00960"/>
<proteinExistence type="inferred from homology"/>
<dbReference type="NCBIfam" id="NF000868">
    <property type="entry name" value="PRK00080.1"/>
    <property type="match status" value="1"/>
</dbReference>
<evidence type="ECO:0000259" key="10">
    <source>
        <dbReference type="SMART" id="SM00382"/>
    </source>
</evidence>